<dbReference type="SUPFAM" id="SSF53244">
    <property type="entry name" value="MurD-like peptide ligases, peptide-binding domain"/>
    <property type="match status" value="1"/>
</dbReference>
<dbReference type="PANTHER" id="PTHR43692">
    <property type="entry name" value="UDP-N-ACETYLMURAMOYLALANINE--D-GLUTAMATE LIGASE"/>
    <property type="match status" value="1"/>
</dbReference>
<feature type="binding site" evidence="9">
    <location>
        <begin position="121"/>
        <end position="127"/>
    </location>
    <ligand>
        <name>ATP</name>
        <dbReference type="ChEBI" id="CHEBI:30616"/>
    </ligand>
</feature>
<gene>
    <name evidence="9 13" type="primary">murD</name>
    <name evidence="13" type="ordered locus">OCA5_c27280</name>
</gene>
<dbReference type="InterPro" id="IPR013221">
    <property type="entry name" value="Mur_ligase_cen"/>
</dbReference>
<keyword evidence="9 10" id="KW-0573">Peptidoglycan synthesis</keyword>
<dbReference type="InterPro" id="IPR005762">
    <property type="entry name" value="MurD"/>
</dbReference>
<dbReference type="InterPro" id="IPR036565">
    <property type="entry name" value="Mur-like_cat_sf"/>
</dbReference>
<keyword evidence="5 9" id="KW-0132">Cell division</keyword>
<keyword evidence="14" id="KW-1185">Reference proteome</keyword>
<dbReference type="GO" id="GO:0005524">
    <property type="term" value="F:ATP binding"/>
    <property type="evidence" value="ECO:0007669"/>
    <property type="project" value="UniProtKB-UniRule"/>
</dbReference>
<dbReference type="GO" id="GO:0071555">
    <property type="term" value="P:cell wall organization"/>
    <property type="evidence" value="ECO:0007669"/>
    <property type="project" value="UniProtKB-KW"/>
</dbReference>
<reference evidence="13 14" key="1">
    <citation type="journal article" date="2011" name="J. Bacteriol.">
        <title>Complete genome sequences of the chemolithoautotrophic Oligotropha carboxidovorans strains OM4 and OM5.</title>
        <authorList>
            <person name="Volland S."/>
            <person name="Rachinger M."/>
            <person name="Strittmatter A."/>
            <person name="Daniel R."/>
            <person name="Gottschalk G."/>
            <person name="Meyer O."/>
        </authorList>
    </citation>
    <scope>NUCLEOTIDE SEQUENCE [LARGE SCALE GENOMIC DNA]</scope>
    <source>
        <strain evidence="14">ATCC 49405 / DSM 1227 / KCTC 32145 / OM5</strain>
    </source>
</reference>
<protein>
    <recommendedName>
        <fullName evidence="9 10">UDP-N-acetylmuramoylalanine--D-glutamate ligase</fullName>
        <ecNumber evidence="9 10">6.3.2.9</ecNumber>
    </recommendedName>
    <alternativeName>
        <fullName evidence="9">D-glutamic acid-adding enzyme</fullName>
    </alternativeName>
    <alternativeName>
        <fullName evidence="9">UDP-N-acetylmuramoyl-L-alanyl-D-glutamate synthetase</fullName>
    </alternativeName>
</protein>
<feature type="domain" description="Mur ligase C-terminal" evidence="11">
    <location>
        <begin position="322"/>
        <end position="434"/>
    </location>
</feature>
<dbReference type="InterPro" id="IPR018109">
    <property type="entry name" value="Folylpolyglutamate_synth_CS"/>
</dbReference>
<evidence type="ECO:0000256" key="5">
    <source>
        <dbReference type="ARBA" id="ARBA00022618"/>
    </source>
</evidence>
<dbReference type="PROSITE" id="PS01011">
    <property type="entry name" value="FOLYLPOLYGLU_SYNT_1"/>
    <property type="match status" value="1"/>
</dbReference>
<keyword evidence="3 9" id="KW-0963">Cytoplasm</keyword>
<dbReference type="GO" id="GO:0008764">
    <property type="term" value="F:UDP-N-acetylmuramoylalanine-D-glutamate ligase activity"/>
    <property type="evidence" value="ECO:0007669"/>
    <property type="project" value="UniProtKB-UniRule"/>
</dbReference>
<dbReference type="GO" id="GO:0051301">
    <property type="term" value="P:cell division"/>
    <property type="evidence" value="ECO:0007669"/>
    <property type="project" value="UniProtKB-KW"/>
</dbReference>
<dbReference type="PATRIC" id="fig|504832.7.peg.2884"/>
<dbReference type="Proteomes" id="UP000007730">
    <property type="component" value="Chromosome"/>
</dbReference>
<evidence type="ECO:0000256" key="7">
    <source>
        <dbReference type="ARBA" id="ARBA00022840"/>
    </source>
</evidence>
<dbReference type="PANTHER" id="PTHR43692:SF1">
    <property type="entry name" value="UDP-N-ACETYLMURAMOYLALANINE--D-GLUTAMATE LIGASE"/>
    <property type="match status" value="1"/>
</dbReference>
<dbReference type="KEGG" id="oca:OCAR_5241"/>
<evidence type="ECO:0000256" key="4">
    <source>
        <dbReference type="ARBA" id="ARBA00022598"/>
    </source>
</evidence>
<dbReference type="AlphaFoldDB" id="B6JCF7"/>
<dbReference type="UniPathway" id="UPA00219"/>
<comment type="catalytic activity">
    <reaction evidence="9 10">
        <text>UDP-N-acetyl-alpha-D-muramoyl-L-alanine + D-glutamate + ATP = UDP-N-acetyl-alpha-D-muramoyl-L-alanyl-D-glutamate + ADP + phosphate + H(+)</text>
        <dbReference type="Rhea" id="RHEA:16429"/>
        <dbReference type="ChEBI" id="CHEBI:15378"/>
        <dbReference type="ChEBI" id="CHEBI:29986"/>
        <dbReference type="ChEBI" id="CHEBI:30616"/>
        <dbReference type="ChEBI" id="CHEBI:43474"/>
        <dbReference type="ChEBI" id="CHEBI:83898"/>
        <dbReference type="ChEBI" id="CHEBI:83900"/>
        <dbReference type="ChEBI" id="CHEBI:456216"/>
        <dbReference type="EC" id="6.3.2.9"/>
    </reaction>
</comment>
<sequence>MIPITSFAGQTVAVFGLGGSGVASCRALKAGGAEVVAGDDSAERLAQAAREGFITADLRTVSWENFAALILTPGVPLTHPRPHWTVEMARKAGIEVIGDIELFCRERRLHAPGAPFIAITGTNGKSTTTALTAHLMREAGFDAQMGGNIGTAILSLAPPAPQRVYVIEMSSYQIDLTPSLDPSVGILLNVTEDHIDRHGSIEHYAEVKERLVVGVPRGGTAIVGVDDDFSTKAARAAEDTGKHVVRVSVQRALDDGVFLDGERIVRGAAGGTAKLVDLNGIGSLRGRHNAQNAACAASAALALGVPFDVVQRGLASFPGLAHRMEQVGQKGEVLFVNDSKGTNADAAARALSSFTNIYWIAGGKPKTGGIESLREFFPRIRKAYLIGEAAQEFSRTLEGVPQEISGTLDEAVPHAARDAAASGGHAVVLLSPACASFDQFPNFEVRGDYFRKLVLALGGVAPVKP</sequence>
<dbReference type="Pfam" id="PF02875">
    <property type="entry name" value="Mur_ligase_C"/>
    <property type="match status" value="1"/>
</dbReference>
<name>B6JCF7_AFIC5</name>
<dbReference type="OrthoDB" id="9809796at2"/>
<evidence type="ECO:0000256" key="1">
    <source>
        <dbReference type="ARBA" id="ARBA00004496"/>
    </source>
</evidence>
<evidence type="ECO:0000256" key="2">
    <source>
        <dbReference type="ARBA" id="ARBA00004752"/>
    </source>
</evidence>
<dbReference type="eggNOG" id="COG0771">
    <property type="taxonomic scope" value="Bacteria"/>
</dbReference>
<keyword evidence="7 9" id="KW-0067">ATP-binding</keyword>
<comment type="similarity">
    <text evidence="9">Belongs to the MurCDEF family.</text>
</comment>
<evidence type="ECO:0000256" key="3">
    <source>
        <dbReference type="ARBA" id="ARBA00022490"/>
    </source>
</evidence>
<dbReference type="NCBIfam" id="TIGR01087">
    <property type="entry name" value="murD"/>
    <property type="match status" value="1"/>
</dbReference>
<evidence type="ECO:0000259" key="12">
    <source>
        <dbReference type="Pfam" id="PF08245"/>
    </source>
</evidence>
<dbReference type="GO" id="GO:0005737">
    <property type="term" value="C:cytoplasm"/>
    <property type="evidence" value="ECO:0007669"/>
    <property type="project" value="UniProtKB-SubCell"/>
</dbReference>
<comment type="subcellular location">
    <subcellularLocation>
        <location evidence="1 9 10">Cytoplasm</location>
    </subcellularLocation>
</comment>
<dbReference type="InterPro" id="IPR036615">
    <property type="entry name" value="Mur_ligase_C_dom_sf"/>
</dbReference>
<dbReference type="HOGENOM" id="CLU_032540_3_0_5"/>
<dbReference type="Pfam" id="PF08245">
    <property type="entry name" value="Mur_ligase_M"/>
    <property type="match status" value="1"/>
</dbReference>
<dbReference type="EMBL" id="CP002826">
    <property type="protein sequence ID" value="AEI07422.1"/>
    <property type="molecule type" value="Genomic_DNA"/>
</dbReference>
<dbReference type="GO" id="GO:0008360">
    <property type="term" value="P:regulation of cell shape"/>
    <property type="evidence" value="ECO:0007669"/>
    <property type="project" value="UniProtKB-KW"/>
</dbReference>
<dbReference type="GO" id="GO:0009252">
    <property type="term" value="P:peptidoglycan biosynthetic process"/>
    <property type="evidence" value="ECO:0007669"/>
    <property type="project" value="UniProtKB-UniRule"/>
</dbReference>
<keyword evidence="4 9" id="KW-0436">Ligase</keyword>
<evidence type="ECO:0000256" key="6">
    <source>
        <dbReference type="ARBA" id="ARBA00022741"/>
    </source>
</evidence>
<dbReference type="InterPro" id="IPR004101">
    <property type="entry name" value="Mur_ligase_C"/>
</dbReference>
<proteinExistence type="inferred from homology"/>
<dbReference type="RefSeq" id="WP_012562402.1">
    <property type="nucleotide sequence ID" value="NC_011386.1"/>
</dbReference>
<evidence type="ECO:0000256" key="9">
    <source>
        <dbReference type="HAMAP-Rule" id="MF_00639"/>
    </source>
</evidence>
<feature type="domain" description="Mur ligase central" evidence="12">
    <location>
        <begin position="119"/>
        <end position="299"/>
    </location>
</feature>
<keyword evidence="6 9" id="KW-0547">Nucleotide-binding</keyword>
<dbReference type="EC" id="6.3.2.9" evidence="9 10"/>
<dbReference type="HAMAP" id="MF_00639">
    <property type="entry name" value="MurD"/>
    <property type="match status" value="1"/>
</dbReference>
<evidence type="ECO:0000256" key="10">
    <source>
        <dbReference type="RuleBase" id="RU003664"/>
    </source>
</evidence>
<keyword evidence="9 10" id="KW-0961">Cell wall biogenesis/degradation</keyword>
<evidence type="ECO:0000313" key="14">
    <source>
        <dbReference type="Proteomes" id="UP000007730"/>
    </source>
</evidence>
<accession>B6JCF7</accession>
<evidence type="ECO:0000259" key="11">
    <source>
        <dbReference type="Pfam" id="PF02875"/>
    </source>
</evidence>
<dbReference type="KEGG" id="ocg:OCA5_c27280"/>
<dbReference type="SUPFAM" id="SSF53623">
    <property type="entry name" value="MurD-like peptide ligases, catalytic domain"/>
    <property type="match status" value="1"/>
</dbReference>
<keyword evidence="8 9" id="KW-0131">Cell cycle</keyword>
<evidence type="ECO:0000313" key="13">
    <source>
        <dbReference type="EMBL" id="AEI07422.1"/>
    </source>
</evidence>
<dbReference type="STRING" id="504832.OCA5_c27280"/>
<dbReference type="GO" id="GO:0004326">
    <property type="term" value="F:tetrahydrofolylpolyglutamate synthase activity"/>
    <property type="evidence" value="ECO:0007669"/>
    <property type="project" value="InterPro"/>
</dbReference>
<evidence type="ECO:0000256" key="8">
    <source>
        <dbReference type="ARBA" id="ARBA00023306"/>
    </source>
</evidence>
<comment type="function">
    <text evidence="9 10">Cell wall formation. Catalyzes the addition of glutamate to the nucleotide precursor UDP-N-acetylmuramoyl-L-alanine (UMA).</text>
</comment>
<dbReference type="Gene3D" id="3.40.1190.10">
    <property type="entry name" value="Mur-like, catalytic domain"/>
    <property type="match status" value="1"/>
</dbReference>
<dbReference type="Gene3D" id="3.90.190.20">
    <property type="entry name" value="Mur ligase, C-terminal domain"/>
    <property type="match status" value="1"/>
</dbReference>
<dbReference type="SUPFAM" id="SSF51984">
    <property type="entry name" value="MurCD N-terminal domain"/>
    <property type="match status" value="1"/>
</dbReference>
<comment type="pathway">
    <text evidence="2 9 10">Cell wall biogenesis; peptidoglycan biosynthesis.</text>
</comment>
<keyword evidence="9 10" id="KW-0133">Cell shape</keyword>
<organism evidence="13 14">
    <name type="scientific">Afipia carboxidovorans (strain ATCC 49405 / DSM 1227 / KCTC 32145 / OM5)</name>
    <name type="common">Oligotropha carboxidovorans</name>
    <dbReference type="NCBI Taxonomy" id="504832"/>
    <lineage>
        <taxon>Bacteria</taxon>
        <taxon>Pseudomonadati</taxon>
        <taxon>Pseudomonadota</taxon>
        <taxon>Alphaproteobacteria</taxon>
        <taxon>Hyphomicrobiales</taxon>
        <taxon>Nitrobacteraceae</taxon>
        <taxon>Afipia</taxon>
    </lineage>
</organism>
<dbReference type="Gene3D" id="3.40.50.720">
    <property type="entry name" value="NAD(P)-binding Rossmann-like Domain"/>
    <property type="match status" value="1"/>
</dbReference>